<keyword evidence="1" id="KW-1133">Transmembrane helix</keyword>
<accession>A0ABM8FL03</accession>
<evidence type="ECO:0008006" key="4">
    <source>
        <dbReference type="Google" id="ProtNLM"/>
    </source>
</evidence>
<feature type="transmembrane region" description="Helical" evidence="1">
    <location>
        <begin position="115"/>
        <end position="135"/>
    </location>
</feature>
<proteinExistence type="predicted"/>
<keyword evidence="1" id="KW-0812">Transmembrane</keyword>
<organism evidence="2 3">
    <name type="scientific">Hydrogenimonas cancrithermarum</name>
    <dbReference type="NCBI Taxonomy" id="2993563"/>
    <lineage>
        <taxon>Bacteria</taxon>
        <taxon>Pseudomonadati</taxon>
        <taxon>Campylobacterota</taxon>
        <taxon>Epsilonproteobacteria</taxon>
        <taxon>Campylobacterales</taxon>
        <taxon>Hydrogenimonadaceae</taxon>
        <taxon>Hydrogenimonas</taxon>
    </lineage>
</organism>
<evidence type="ECO:0000313" key="2">
    <source>
        <dbReference type="EMBL" id="BDY12092.1"/>
    </source>
</evidence>
<protein>
    <recommendedName>
        <fullName evidence="4">Paraquat-inducible protein A</fullName>
    </recommendedName>
</protein>
<keyword evidence="3" id="KW-1185">Reference proteome</keyword>
<feature type="transmembrane region" description="Helical" evidence="1">
    <location>
        <begin position="91"/>
        <end position="109"/>
    </location>
</feature>
<evidence type="ECO:0000313" key="3">
    <source>
        <dbReference type="Proteomes" id="UP001321445"/>
    </source>
</evidence>
<reference evidence="2 3" key="1">
    <citation type="submission" date="2023-03" db="EMBL/GenBank/DDBJ databases">
        <title>Description of Hydrogenimonas sp. ISO32.</title>
        <authorList>
            <person name="Mino S."/>
            <person name="Fukazawa S."/>
            <person name="Sawabe T."/>
        </authorList>
    </citation>
    <scope>NUCLEOTIDE SEQUENCE [LARGE SCALE GENOMIC DNA]</scope>
    <source>
        <strain evidence="2 3">ISO32</strain>
    </source>
</reference>
<dbReference type="EMBL" id="AP027370">
    <property type="protein sequence ID" value="BDY12092.1"/>
    <property type="molecule type" value="Genomic_DNA"/>
</dbReference>
<evidence type="ECO:0000256" key="1">
    <source>
        <dbReference type="SAM" id="Phobius"/>
    </source>
</evidence>
<dbReference type="InterPro" id="IPR007498">
    <property type="entry name" value="PqiA-like"/>
</dbReference>
<feature type="transmembrane region" description="Helical" evidence="1">
    <location>
        <begin position="43"/>
        <end position="70"/>
    </location>
</feature>
<gene>
    <name evidence="2" type="ORF">HCR_04040</name>
</gene>
<keyword evidence="1" id="KW-0472">Membrane</keyword>
<name>A0ABM8FL03_9BACT</name>
<dbReference type="Proteomes" id="UP001321445">
    <property type="component" value="Chromosome"/>
</dbReference>
<sequence length="153" mass="17581">MAFTTLLLAIPLTFLPILSLNIMGVESSATLVEVLWQLYQDGYTMIAIFTMLTAFAIPMGMMALLLMILVPLKMGYKPQRVALYYRIYETARRWGMVEVYLISIIVAIVKLHKMATLHVGFGLFIFVFFFITFYITTVWFNPDDIWDDDALAD</sequence>
<dbReference type="Pfam" id="PF04403">
    <property type="entry name" value="PqiA"/>
    <property type="match status" value="1"/>
</dbReference>